<dbReference type="GO" id="GO:0046872">
    <property type="term" value="F:metal ion binding"/>
    <property type="evidence" value="ECO:0007669"/>
    <property type="project" value="UniProtKB-KW"/>
</dbReference>
<evidence type="ECO:0000259" key="14">
    <source>
        <dbReference type="Pfam" id="PF06418"/>
    </source>
</evidence>
<comment type="catalytic activity">
    <reaction evidence="12">
        <text>L-glutamine + H2O = L-glutamate + NH4(+)</text>
        <dbReference type="Rhea" id="RHEA:15889"/>
        <dbReference type="ChEBI" id="CHEBI:15377"/>
        <dbReference type="ChEBI" id="CHEBI:28938"/>
        <dbReference type="ChEBI" id="CHEBI:29985"/>
        <dbReference type="ChEBI" id="CHEBI:58359"/>
    </reaction>
</comment>
<keyword evidence="8 12" id="KW-0315">Glutamine amidotransferase</keyword>
<dbReference type="EMBL" id="CADIKL010000012">
    <property type="protein sequence ID" value="CAB3789725.1"/>
    <property type="molecule type" value="Genomic_DNA"/>
</dbReference>
<evidence type="ECO:0000256" key="7">
    <source>
        <dbReference type="ARBA" id="ARBA00022842"/>
    </source>
</evidence>
<dbReference type="NCBIfam" id="TIGR00337">
    <property type="entry name" value="PyrG"/>
    <property type="match status" value="1"/>
</dbReference>
<feature type="binding site" evidence="12">
    <location>
        <position position="71"/>
    </location>
    <ligand>
        <name>ATP</name>
        <dbReference type="ChEBI" id="CHEBI:30616"/>
    </ligand>
</feature>
<dbReference type="AlphaFoldDB" id="A0A6J5FZ52"/>
<comment type="caution">
    <text evidence="12">Lacks conserved residue(s) required for the propagation of feature annotation.</text>
</comment>
<dbReference type="RefSeq" id="WP_129561805.1">
    <property type="nucleotide sequence ID" value="NZ_CADIKL010000012.1"/>
</dbReference>
<dbReference type="UniPathway" id="UPA00159">
    <property type="reaction ID" value="UER00277"/>
</dbReference>
<keyword evidence="16" id="KW-1185">Reference proteome</keyword>
<comment type="subunit">
    <text evidence="12">Homotetramer.</text>
</comment>
<dbReference type="GO" id="GO:0005524">
    <property type="term" value="F:ATP binding"/>
    <property type="evidence" value="ECO:0007669"/>
    <property type="project" value="UniProtKB-KW"/>
</dbReference>
<evidence type="ECO:0000256" key="4">
    <source>
        <dbReference type="ARBA" id="ARBA00022723"/>
    </source>
</evidence>
<feature type="binding site" evidence="12">
    <location>
        <position position="473"/>
    </location>
    <ligand>
        <name>L-glutamine</name>
        <dbReference type="ChEBI" id="CHEBI:58359"/>
    </ligand>
</feature>
<evidence type="ECO:0000256" key="3">
    <source>
        <dbReference type="ARBA" id="ARBA00022598"/>
    </source>
</evidence>
<feature type="domain" description="Glutamine amidotransferase" evidence="13">
    <location>
        <begin position="306"/>
        <end position="539"/>
    </location>
</feature>
<comment type="pathway">
    <text evidence="1 12">Pyrimidine metabolism; CTP biosynthesis via de novo pathway; CTP from UDP: step 2/2.</text>
</comment>
<dbReference type="PANTHER" id="PTHR11550">
    <property type="entry name" value="CTP SYNTHASE"/>
    <property type="match status" value="1"/>
</dbReference>
<keyword evidence="9 12" id="KW-0665">Pyrimidine biosynthesis</keyword>
<feature type="binding site" evidence="12">
    <location>
        <begin position="384"/>
        <end position="387"/>
    </location>
    <ligand>
        <name>L-glutamine</name>
        <dbReference type="ChEBI" id="CHEBI:58359"/>
    </ligand>
</feature>
<comment type="catalytic activity">
    <reaction evidence="10 12">
        <text>UTP + L-glutamine + ATP + H2O = CTP + L-glutamate + ADP + phosphate + 2 H(+)</text>
        <dbReference type="Rhea" id="RHEA:26426"/>
        <dbReference type="ChEBI" id="CHEBI:15377"/>
        <dbReference type="ChEBI" id="CHEBI:15378"/>
        <dbReference type="ChEBI" id="CHEBI:29985"/>
        <dbReference type="ChEBI" id="CHEBI:30616"/>
        <dbReference type="ChEBI" id="CHEBI:37563"/>
        <dbReference type="ChEBI" id="CHEBI:43474"/>
        <dbReference type="ChEBI" id="CHEBI:46398"/>
        <dbReference type="ChEBI" id="CHEBI:58359"/>
        <dbReference type="ChEBI" id="CHEBI:456216"/>
        <dbReference type="EC" id="6.3.4.2"/>
    </reaction>
</comment>
<comment type="miscellaneous">
    <text evidence="12">CTPSs have evolved a hybrid strategy for distinguishing between UTP and CTP. The overlapping regions of the product feedback inhibitory and substrate sites recognize a common feature in both compounds, the triphosphate moiety. To differentiate isosteric substrate and product pyrimidine rings, an additional pocket far from the expected kinase/ligase catalytic site, specifically recognizes the cytosine and ribose portions of the product inhibitor.</text>
</comment>
<comment type="similarity">
    <text evidence="2 12">Belongs to the CTP synthase family.</text>
</comment>
<sequence length="553" mass="61230">MTKYVFVTGGVVSSLGKGIAAASLAAILESRGLKVTLLKLDPYINVDPGTMSPFQHGEVFVTEDGAETDLDLGHYERFISTKMRKANNFTTGQIYESVIRKERRGDYLGKTVQVIPHITNEIQAFIERGAASATCGEPDVAIVEVGGTVGDIESLPFLEAARQMSLRLGRNSACFVHLTLVPFIATAGELKTKPTQHSVQKLREIGIYPNVLLCRADRRIPDDERSKISMFSNVPEDAVISVWDADSIYKIPQMLHDQGLDSIVCDALKLSARPANLAVWSEMVEKLENPQHEVTIGMVGKYVDLTESYKSLIEALRHASIKTSTKVNIEYIDSEQIDEEGVESLKRLDAILVPGGFGRRGTEGKIKAIQYAREAKVPYLGICLGMQLAVIEFARDVVGLKHANSTEFDPDTPDRVVALITEWKDREGKVEQRTEDSDLGGTMRLGSQRCPIKPGTLASEIYGKDVNERHRHRYEVNNGYVPKLEAGGLIISARTPTEDLPEMMELPRDMHPWFVGVQFHPEFTSTPRDGHPLFKAYVEAAVAHQQAQAEEKA</sequence>
<dbReference type="GO" id="GO:0003883">
    <property type="term" value="F:CTP synthase activity"/>
    <property type="evidence" value="ECO:0007669"/>
    <property type="project" value="UniProtKB-UniRule"/>
</dbReference>
<feature type="active site" description="Nucleophile; for glutamine hydrolysis" evidence="12">
    <location>
        <position position="383"/>
    </location>
</feature>
<dbReference type="InterPro" id="IPR017926">
    <property type="entry name" value="GATASE"/>
</dbReference>
<dbReference type="FunFam" id="3.40.50.300:FF:000009">
    <property type="entry name" value="CTP synthase"/>
    <property type="match status" value="1"/>
</dbReference>
<dbReference type="GO" id="GO:0044210">
    <property type="term" value="P:'de novo' CTP biosynthetic process"/>
    <property type="evidence" value="ECO:0007669"/>
    <property type="project" value="UniProtKB-UniRule"/>
</dbReference>
<feature type="binding site" evidence="12">
    <location>
        <position position="356"/>
    </location>
    <ligand>
        <name>L-glutamine</name>
        <dbReference type="ChEBI" id="CHEBI:58359"/>
    </ligand>
</feature>
<comment type="function">
    <text evidence="11 12">Catalyzes the ATP-dependent amination of UTP to CTP with either L-glutamine or ammonia as the source of nitrogen. Regulates intracellular CTP levels through interactions with the four ribonucleotide triphosphates.</text>
</comment>
<feature type="domain" description="CTP synthase N-terminal" evidence="14">
    <location>
        <begin position="3"/>
        <end position="270"/>
    </location>
</feature>
<dbReference type="PROSITE" id="PS51273">
    <property type="entry name" value="GATASE_TYPE_1"/>
    <property type="match status" value="1"/>
</dbReference>
<dbReference type="PANTHER" id="PTHR11550:SF0">
    <property type="entry name" value="CTP SYNTHASE-RELATED"/>
    <property type="match status" value="1"/>
</dbReference>
<dbReference type="NCBIfam" id="NF003792">
    <property type="entry name" value="PRK05380.1"/>
    <property type="match status" value="1"/>
</dbReference>
<evidence type="ECO:0000313" key="16">
    <source>
        <dbReference type="Proteomes" id="UP000494119"/>
    </source>
</evidence>
<keyword evidence="3 12" id="KW-0436">Ligase</keyword>
<evidence type="ECO:0000256" key="2">
    <source>
        <dbReference type="ARBA" id="ARBA00007533"/>
    </source>
</evidence>
<accession>A0A6J5FZ52</accession>
<keyword evidence="4 12" id="KW-0479">Metal-binding</keyword>
<protein>
    <recommendedName>
        <fullName evidence="12">CTP synthase</fullName>
        <ecNumber evidence="12">6.3.4.2</ecNumber>
    </recommendedName>
    <alternativeName>
        <fullName evidence="12">Cytidine 5'-triphosphate synthase</fullName>
    </alternativeName>
    <alternativeName>
        <fullName evidence="12">Cytidine triphosphate synthetase</fullName>
        <shortName evidence="12">CTP synthetase</shortName>
        <shortName evidence="12">CTPS</shortName>
    </alternativeName>
    <alternativeName>
        <fullName evidence="12">UTP--ammonia ligase</fullName>
    </alternativeName>
</protein>
<feature type="binding site" evidence="12">
    <location>
        <position position="227"/>
    </location>
    <ligand>
        <name>CTP</name>
        <dbReference type="ChEBI" id="CHEBI:37563"/>
        <note>allosteric inhibitor</note>
    </ligand>
</feature>
<dbReference type="Pfam" id="PF00117">
    <property type="entry name" value="GATase"/>
    <property type="match status" value="1"/>
</dbReference>
<feature type="binding site" evidence="12">
    <location>
        <position position="13"/>
    </location>
    <ligand>
        <name>CTP</name>
        <dbReference type="ChEBI" id="CHEBI:37563"/>
        <note>allosteric inhibitor</note>
    </ligand>
</feature>
<feature type="binding site" evidence="12">
    <location>
        <position position="71"/>
    </location>
    <ligand>
        <name>Mg(2+)</name>
        <dbReference type="ChEBI" id="CHEBI:18420"/>
    </ligand>
</feature>
<feature type="active site" evidence="12">
    <location>
        <position position="520"/>
    </location>
</feature>
<dbReference type="GO" id="GO:0005829">
    <property type="term" value="C:cytosol"/>
    <property type="evidence" value="ECO:0007669"/>
    <property type="project" value="TreeGrafter"/>
</dbReference>
<proteinExistence type="inferred from homology"/>
<evidence type="ECO:0000256" key="5">
    <source>
        <dbReference type="ARBA" id="ARBA00022741"/>
    </source>
</evidence>
<dbReference type="HAMAP" id="MF_01227">
    <property type="entry name" value="PyrG"/>
    <property type="match status" value="1"/>
</dbReference>
<dbReference type="Gene3D" id="3.40.50.880">
    <property type="match status" value="1"/>
</dbReference>
<feature type="binding site" evidence="12">
    <location>
        <begin position="191"/>
        <end position="196"/>
    </location>
    <ligand>
        <name>UTP</name>
        <dbReference type="ChEBI" id="CHEBI:46398"/>
    </ligand>
</feature>
<feature type="binding site" evidence="12">
    <location>
        <position position="144"/>
    </location>
    <ligand>
        <name>Mg(2+)</name>
        <dbReference type="ChEBI" id="CHEBI:18420"/>
    </ligand>
</feature>
<dbReference type="GO" id="GO:0019856">
    <property type="term" value="P:pyrimidine nucleobase biosynthetic process"/>
    <property type="evidence" value="ECO:0007669"/>
    <property type="project" value="TreeGrafter"/>
</dbReference>
<evidence type="ECO:0000256" key="9">
    <source>
        <dbReference type="ARBA" id="ARBA00022975"/>
    </source>
</evidence>
<evidence type="ECO:0000259" key="13">
    <source>
        <dbReference type="Pfam" id="PF00117"/>
    </source>
</evidence>
<dbReference type="EC" id="6.3.4.2" evidence="12"/>
<keyword evidence="5 12" id="KW-0547">Nucleotide-binding</keyword>
<dbReference type="InterPro" id="IPR017456">
    <property type="entry name" value="CTP_synthase_N"/>
</dbReference>
<feature type="binding site" evidence="12">
    <location>
        <position position="407"/>
    </location>
    <ligand>
        <name>L-glutamine</name>
        <dbReference type="ChEBI" id="CHEBI:58359"/>
    </ligand>
</feature>
<dbReference type="CDD" id="cd01746">
    <property type="entry name" value="GATase1_CTP_Synthase"/>
    <property type="match status" value="1"/>
</dbReference>
<dbReference type="SUPFAM" id="SSF52540">
    <property type="entry name" value="P-loop containing nucleoside triphosphate hydrolases"/>
    <property type="match status" value="1"/>
</dbReference>
<evidence type="ECO:0000256" key="8">
    <source>
        <dbReference type="ARBA" id="ARBA00022962"/>
    </source>
</evidence>
<evidence type="ECO:0000313" key="15">
    <source>
        <dbReference type="EMBL" id="CAB3789725.1"/>
    </source>
</evidence>
<dbReference type="InterPro" id="IPR004468">
    <property type="entry name" value="CTP_synthase"/>
</dbReference>
<evidence type="ECO:0000256" key="6">
    <source>
        <dbReference type="ARBA" id="ARBA00022840"/>
    </source>
</evidence>
<dbReference type="Proteomes" id="UP000494119">
    <property type="component" value="Unassembled WGS sequence"/>
</dbReference>
<keyword evidence="7 12" id="KW-0460">Magnesium</keyword>
<gene>
    <name evidence="12 15" type="primary">pyrG</name>
    <name evidence="15" type="ORF">LMG28688_02964</name>
</gene>
<feature type="region of interest" description="Amidoligase domain" evidence="12">
    <location>
        <begin position="1"/>
        <end position="270"/>
    </location>
</feature>
<dbReference type="InterPro" id="IPR029062">
    <property type="entry name" value="Class_I_gatase-like"/>
</dbReference>
<dbReference type="Gene3D" id="3.40.50.300">
    <property type="entry name" value="P-loop containing nucleotide triphosphate hydrolases"/>
    <property type="match status" value="1"/>
</dbReference>
<dbReference type="InterPro" id="IPR033828">
    <property type="entry name" value="GATase1_CTP_Synthase"/>
</dbReference>
<dbReference type="GO" id="GO:0042802">
    <property type="term" value="F:identical protein binding"/>
    <property type="evidence" value="ECO:0007669"/>
    <property type="project" value="TreeGrafter"/>
</dbReference>
<feature type="binding site" evidence="12">
    <location>
        <position position="245"/>
    </location>
    <ligand>
        <name>ATP</name>
        <dbReference type="ChEBI" id="CHEBI:30616"/>
    </ligand>
</feature>
<comment type="catalytic activity">
    <reaction evidence="12">
        <text>UTP + NH4(+) + ATP = CTP + ADP + phosphate + 2 H(+)</text>
        <dbReference type="Rhea" id="RHEA:16597"/>
        <dbReference type="ChEBI" id="CHEBI:15378"/>
        <dbReference type="ChEBI" id="CHEBI:28938"/>
        <dbReference type="ChEBI" id="CHEBI:30616"/>
        <dbReference type="ChEBI" id="CHEBI:37563"/>
        <dbReference type="ChEBI" id="CHEBI:43474"/>
        <dbReference type="ChEBI" id="CHEBI:46398"/>
        <dbReference type="ChEBI" id="CHEBI:456216"/>
    </reaction>
</comment>
<evidence type="ECO:0000256" key="12">
    <source>
        <dbReference type="HAMAP-Rule" id="MF_01227"/>
    </source>
</evidence>
<keyword evidence="6 12" id="KW-0067">ATP-binding</keyword>
<dbReference type="InterPro" id="IPR027417">
    <property type="entry name" value="P-loop_NTPase"/>
</dbReference>
<evidence type="ECO:0000256" key="11">
    <source>
        <dbReference type="ARBA" id="ARBA00059148"/>
    </source>
</evidence>
<feature type="binding site" evidence="12">
    <location>
        <begin position="14"/>
        <end position="19"/>
    </location>
    <ligand>
        <name>ATP</name>
        <dbReference type="ChEBI" id="CHEBI:30616"/>
    </ligand>
</feature>
<name>A0A6J5FZ52_9BURK</name>
<feature type="binding site" evidence="12">
    <location>
        <position position="13"/>
    </location>
    <ligand>
        <name>UTP</name>
        <dbReference type="ChEBI" id="CHEBI:46398"/>
    </ligand>
</feature>
<feature type="binding site" evidence="12">
    <location>
        <begin position="151"/>
        <end position="153"/>
    </location>
    <ligand>
        <name>CTP</name>
        <dbReference type="ChEBI" id="CHEBI:37563"/>
        <note>allosteric inhibitor</note>
    </ligand>
</feature>
<feature type="binding site" evidence="12">
    <location>
        <position position="227"/>
    </location>
    <ligand>
        <name>UTP</name>
        <dbReference type="ChEBI" id="CHEBI:46398"/>
    </ligand>
</feature>
<organism evidence="15 16">
    <name type="scientific">Paraburkholderia caffeinitolerans</name>
    <dbReference type="NCBI Taxonomy" id="1723730"/>
    <lineage>
        <taxon>Bacteria</taxon>
        <taxon>Pseudomonadati</taxon>
        <taxon>Pseudomonadota</taxon>
        <taxon>Betaproteobacteria</taxon>
        <taxon>Burkholderiales</taxon>
        <taxon>Burkholderiaceae</taxon>
        <taxon>Paraburkholderia</taxon>
    </lineage>
</organism>
<feature type="active site" evidence="12">
    <location>
        <position position="522"/>
    </location>
</feature>
<dbReference type="Pfam" id="PF06418">
    <property type="entry name" value="CTP_synth_N"/>
    <property type="match status" value="1"/>
</dbReference>
<comment type="activity regulation">
    <text evidence="12">Allosterically activated by GTP, when glutamine is the substrate; GTP has no effect on the reaction when ammonia is the substrate. The allosteric effector GTP functions by stabilizing the protein conformation that binds the tetrahedral intermediate(s) formed during glutamine hydrolysis. Inhibited by the product CTP, via allosteric rather than competitive inhibition.</text>
</comment>
<dbReference type="CDD" id="cd03113">
    <property type="entry name" value="CTPS_N"/>
    <property type="match status" value="1"/>
</dbReference>
<evidence type="ECO:0000256" key="10">
    <source>
        <dbReference type="ARBA" id="ARBA00047781"/>
    </source>
</evidence>
<dbReference type="FunFam" id="3.40.50.880:FF:000002">
    <property type="entry name" value="CTP synthase"/>
    <property type="match status" value="1"/>
</dbReference>
<reference evidence="15 16" key="1">
    <citation type="submission" date="2020-04" db="EMBL/GenBank/DDBJ databases">
        <authorList>
            <person name="De Canck E."/>
        </authorList>
    </citation>
    <scope>NUCLEOTIDE SEQUENCE [LARGE SCALE GENOMIC DNA]</scope>
    <source>
        <strain evidence="15 16">LMG 28688</strain>
    </source>
</reference>
<dbReference type="SUPFAM" id="SSF52317">
    <property type="entry name" value="Class I glutamine amidotransferase-like"/>
    <property type="match status" value="1"/>
</dbReference>
<feature type="binding site" evidence="12">
    <location>
        <begin position="191"/>
        <end position="196"/>
    </location>
    <ligand>
        <name>CTP</name>
        <dbReference type="ChEBI" id="CHEBI:37563"/>
        <note>allosteric inhibitor</note>
    </ligand>
</feature>
<dbReference type="GO" id="GO:0097268">
    <property type="term" value="C:cytoophidium"/>
    <property type="evidence" value="ECO:0007669"/>
    <property type="project" value="UniProtKB-ARBA"/>
</dbReference>
<evidence type="ECO:0000256" key="1">
    <source>
        <dbReference type="ARBA" id="ARBA00005171"/>
    </source>
</evidence>